<reference evidence="1 2" key="1">
    <citation type="journal article" date="2011" name="J. Bacteriol.">
        <title>Genome sequence of Chthoniobacter flavus Ellin428, an aerobic heterotrophic soil bacterium.</title>
        <authorList>
            <person name="Kant R."/>
            <person name="van Passel M.W."/>
            <person name="Palva A."/>
            <person name="Lucas S."/>
            <person name="Lapidus A."/>
            <person name="Glavina Del Rio T."/>
            <person name="Dalin E."/>
            <person name="Tice H."/>
            <person name="Bruce D."/>
            <person name="Goodwin L."/>
            <person name="Pitluck S."/>
            <person name="Larimer F.W."/>
            <person name="Land M.L."/>
            <person name="Hauser L."/>
            <person name="Sangwan P."/>
            <person name="de Vos W.M."/>
            <person name="Janssen P.H."/>
            <person name="Smidt H."/>
        </authorList>
    </citation>
    <scope>NUCLEOTIDE SEQUENCE [LARGE SCALE GENOMIC DNA]</scope>
    <source>
        <strain evidence="1 2">Ellin428</strain>
    </source>
</reference>
<dbReference type="eggNOG" id="ENOG502ZS2M">
    <property type="taxonomic scope" value="Bacteria"/>
</dbReference>
<sequence length="415" mass="46529">MNEPTTTFAVSPVTPATELLPELPYRRAIDFLLHAPLRSKRDRLEEQIGTFEGLTGHVPQQTADWLQSLRQKLAVVKAREADSTGAIEACSRYHHRLIAGVQGHPVVAALHHSFTDHRPLCLSPDMIWLLLCQGVAHHVNAQAEILRPQLVQHKGKLKIKVRRDEFIKGSPDNLWDGVIDEFSAEVREYIGTTHDLFLPRFSTTGANERLAAEIVLLDAVHSYFDYELETLCGIPAITLEGTPEDWQALAERAQAFSTFDLEWWLIPLQPVLQEFVAASRGEVRPTFWESIYKFQSISGGAAVTGWIAAFFPYFKDAQGDATEENAWLIEGGEKLQRLLAGEWDAPLCYHHNPSPGAFPSGLARAPFVWTYLWEELEMELLGGFVGVAQDQATLTLRPEIGWVIQPRTAPRDNPA</sequence>
<gene>
    <name evidence="1" type="ORF">CfE428DRAFT_1433</name>
</gene>
<name>B4CXZ2_9BACT</name>
<keyword evidence="2" id="KW-1185">Reference proteome</keyword>
<dbReference type="STRING" id="497964.CfE428DRAFT_1433"/>
<proteinExistence type="predicted"/>
<evidence type="ECO:0008006" key="3">
    <source>
        <dbReference type="Google" id="ProtNLM"/>
    </source>
</evidence>
<comment type="caution">
    <text evidence="1">The sequence shown here is derived from an EMBL/GenBank/DDBJ whole genome shotgun (WGS) entry which is preliminary data.</text>
</comment>
<dbReference type="RefSeq" id="WP_006978759.1">
    <property type="nucleotide sequence ID" value="NZ_ABVL01000003.1"/>
</dbReference>
<evidence type="ECO:0000313" key="1">
    <source>
        <dbReference type="EMBL" id="EDY21140.1"/>
    </source>
</evidence>
<dbReference type="EMBL" id="ABVL01000003">
    <property type="protein sequence ID" value="EDY21140.1"/>
    <property type="molecule type" value="Genomic_DNA"/>
</dbReference>
<dbReference type="AlphaFoldDB" id="B4CXZ2"/>
<dbReference type="InParanoid" id="B4CXZ2"/>
<dbReference type="Pfam" id="PF14388">
    <property type="entry name" value="DUF4419"/>
    <property type="match status" value="1"/>
</dbReference>
<accession>B4CXZ2</accession>
<dbReference type="PANTHER" id="PTHR31252">
    <property type="entry name" value="DUF4419 DOMAIN-CONTAINING PROTEIN"/>
    <property type="match status" value="1"/>
</dbReference>
<evidence type="ECO:0000313" key="2">
    <source>
        <dbReference type="Proteomes" id="UP000005824"/>
    </source>
</evidence>
<dbReference type="InterPro" id="IPR025533">
    <property type="entry name" value="DUF4419"/>
</dbReference>
<dbReference type="PANTHER" id="PTHR31252:SF11">
    <property type="entry name" value="DUF4419 DOMAIN-CONTAINING PROTEIN"/>
    <property type="match status" value="1"/>
</dbReference>
<organism evidence="1 2">
    <name type="scientific">Chthoniobacter flavus Ellin428</name>
    <dbReference type="NCBI Taxonomy" id="497964"/>
    <lineage>
        <taxon>Bacteria</taxon>
        <taxon>Pseudomonadati</taxon>
        <taxon>Verrucomicrobiota</taxon>
        <taxon>Spartobacteria</taxon>
        <taxon>Chthoniobacterales</taxon>
        <taxon>Chthoniobacteraceae</taxon>
        <taxon>Chthoniobacter</taxon>
    </lineage>
</organism>
<dbReference type="Proteomes" id="UP000005824">
    <property type="component" value="Unassembled WGS sequence"/>
</dbReference>
<protein>
    <recommendedName>
        <fullName evidence="3">DUF4419 domain-containing protein</fullName>
    </recommendedName>
</protein>